<keyword evidence="3" id="KW-0576">Peroxisome</keyword>
<sequence length="235" mass="26021">MENVTKFLNTTTGRDKVNRFVQYFSRFLVWHAQRSGYTKEAIASLAALMTLAGQTRKMMRVGRQSEFLRAAYRSLSITDEVVRVTTVVKNLGMALWLSQDALQLFHAAGVRKLDNIKTVARRGNTGWLVALLASLVCNLYKINVVNMRLVQERKLLKAVATQTVKDDSVESVNKSIAALNREKGDLAFAAVQDSLDILIPATALEYVHIESGIVGLAGAITAIMGGYTHWKSLFS</sequence>
<dbReference type="PANTHER" id="PTHR12652:SF50">
    <property type="entry name" value="PEROXIN 11"/>
    <property type="match status" value="1"/>
</dbReference>
<keyword evidence="1" id="KW-0962">Peroxisome biogenesis</keyword>
<gene>
    <name evidence="5" type="primary">PEX11</name>
    <name evidence="5" type="ORF">HK105_207229</name>
</gene>
<dbReference type="PANTHER" id="PTHR12652">
    <property type="entry name" value="PEROXISOMAL BIOGENESIS FACTOR 11"/>
    <property type="match status" value="1"/>
</dbReference>
<name>A0ABR4N130_9FUNG</name>
<dbReference type="EMBL" id="JADGIZ020000049">
    <property type="protein sequence ID" value="KAL2913227.1"/>
    <property type="molecule type" value="Genomic_DNA"/>
</dbReference>
<protein>
    <submittedName>
        <fullName evidence="5">Peroxisomal membrane protein PMP27</fullName>
    </submittedName>
</protein>
<evidence type="ECO:0000313" key="6">
    <source>
        <dbReference type="Proteomes" id="UP001527925"/>
    </source>
</evidence>
<dbReference type="Pfam" id="PF05648">
    <property type="entry name" value="PEX11"/>
    <property type="match status" value="1"/>
</dbReference>
<evidence type="ECO:0000256" key="3">
    <source>
        <dbReference type="ARBA" id="ARBA00023140"/>
    </source>
</evidence>
<evidence type="ECO:0000256" key="2">
    <source>
        <dbReference type="ARBA" id="ARBA00023136"/>
    </source>
</evidence>
<evidence type="ECO:0000313" key="5">
    <source>
        <dbReference type="EMBL" id="KAL2913227.1"/>
    </source>
</evidence>
<keyword evidence="6" id="KW-1185">Reference proteome</keyword>
<dbReference type="Proteomes" id="UP001527925">
    <property type="component" value="Unassembled WGS sequence"/>
</dbReference>
<organism evidence="5 6">
    <name type="scientific">Polyrhizophydium stewartii</name>
    <dbReference type="NCBI Taxonomy" id="2732419"/>
    <lineage>
        <taxon>Eukaryota</taxon>
        <taxon>Fungi</taxon>
        <taxon>Fungi incertae sedis</taxon>
        <taxon>Chytridiomycota</taxon>
        <taxon>Chytridiomycota incertae sedis</taxon>
        <taxon>Chytridiomycetes</taxon>
        <taxon>Rhizophydiales</taxon>
        <taxon>Rhizophydiales incertae sedis</taxon>
        <taxon>Polyrhizophydium</taxon>
    </lineage>
</organism>
<keyword evidence="2" id="KW-0472">Membrane</keyword>
<evidence type="ECO:0000256" key="1">
    <source>
        <dbReference type="ARBA" id="ARBA00022593"/>
    </source>
</evidence>
<reference evidence="5 6" key="1">
    <citation type="submission" date="2023-09" db="EMBL/GenBank/DDBJ databases">
        <title>Pangenome analysis of Batrachochytrium dendrobatidis and related Chytrids.</title>
        <authorList>
            <person name="Yacoub M.N."/>
            <person name="Stajich J.E."/>
            <person name="James T.Y."/>
        </authorList>
    </citation>
    <scope>NUCLEOTIDE SEQUENCE [LARGE SCALE GENOMIC DNA]</scope>
    <source>
        <strain evidence="5 6">JEL0888</strain>
    </source>
</reference>
<proteinExistence type="predicted"/>
<accession>A0ABR4N130</accession>
<comment type="caution">
    <text evidence="5">The sequence shown here is derived from an EMBL/GenBank/DDBJ whole genome shotgun (WGS) entry which is preliminary data.</text>
</comment>
<comment type="subcellular location">
    <subcellularLocation>
        <location evidence="4">Peroxisome membrane</location>
    </subcellularLocation>
</comment>
<dbReference type="InterPro" id="IPR008733">
    <property type="entry name" value="PEX11"/>
</dbReference>
<evidence type="ECO:0000256" key="4">
    <source>
        <dbReference type="ARBA" id="ARBA00046271"/>
    </source>
</evidence>